<evidence type="ECO:0000256" key="9">
    <source>
        <dbReference type="ARBA" id="ARBA00023203"/>
    </source>
</evidence>
<evidence type="ECO:0000256" key="10">
    <source>
        <dbReference type="ARBA" id="ARBA00029834"/>
    </source>
</evidence>
<keyword evidence="7" id="KW-0848">Vitamin D</keyword>
<evidence type="ECO:0000256" key="6">
    <source>
        <dbReference type="ARBA" id="ARBA00022737"/>
    </source>
</evidence>
<comment type="subunit">
    <text evidence="12">Associates with membrane-bound immunoglobulin on the surface of B-lymphocytes and with IgG Fc receptor on the membranes of T-lymphocytes. Interacts with LRP2; the interaction is required for renal uptake of GC in complex with 25-hydroxyvitamin D3.</text>
</comment>
<evidence type="ECO:0000256" key="4">
    <source>
        <dbReference type="ARBA" id="ARBA00022448"/>
    </source>
</evidence>
<dbReference type="GO" id="GO:0090482">
    <property type="term" value="F:vitamin transmembrane transporter activity"/>
    <property type="evidence" value="ECO:0007669"/>
    <property type="project" value="InterPro"/>
</dbReference>
<dbReference type="InterPro" id="IPR014760">
    <property type="entry name" value="Serum_albumin_N"/>
</dbReference>
<keyword evidence="6" id="KW-0677">Repeat</keyword>
<dbReference type="SUPFAM" id="SSF48552">
    <property type="entry name" value="Serum albumin-like"/>
    <property type="match status" value="2"/>
</dbReference>
<dbReference type="AlphaFoldDB" id="A0A498L557"/>
<dbReference type="Proteomes" id="UP000290572">
    <property type="component" value="Unassembled WGS sequence"/>
</dbReference>
<evidence type="ECO:0000256" key="13">
    <source>
        <dbReference type="SAM" id="SignalP"/>
    </source>
</evidence>
<gene>
    <name evidence="15" type="ORF">ROHU_013336</name>
</gene>
<keyword evidence="16" id="KW-1185">Reference proteome</keyword>
<protein>
    <recommendedName>
        <fullName evidence="3">Vitamin D-binding protein</fullName>
    </recommendedName>
    <alternativeName>
        <fullName evidence="10">Gc-globulin</fullName>
    </alternativeName>
    <alternativeName>
        <fullName evidence="11">Group-specific component</fullName>
    </alternativeName>
</protein>
<keyword evidence="17" id="KW-1267">Proteomics identification</keyword>
<dbReference type="Pfam" id="PF00273">
    <property type="entry name" value="Serum_albumin"/>
    <property type="match status" value="1"/>
</dbReference>
<evidence type="ECO:0000256" key="12">
    <source>
        <dbReference type="ARBA" id="ARBA00046813"/>
    </source>
</evidence>
<evidence type="ECO:0000259" key="14">
    <source>
        <dbReference type="PROSITE" id="PS51438"/>
    </source>
</evidence>
<evidence type="ECO:0000256" key="8">
    <source>
        <dbReference type="ARBA" id="ARBA00023157"/>
    </source>
</evidence>
<proteinExistence type="evidence at protein level"/>
<dbReference type="GO" id="GO:0005737">
    <property type="term" value="C:cytoplasm"/>
    <property type="evidence" value="ECO:0007669"/>
    <property type="project" value="TreeGrafter"/>
</dbReference>
<organism evidence="15 16">
    <name type="scientific">Labeo rohita</name>
    <name type="common">Indian major carp</name>
    <name type="synonym">Cyprinus rohita</name>
    <dbReference type="NCBI Taxonomy" id="84645"/>
    <lineage>
        <taxon>Eukaryota</taxon>
        <taxon>Metazoa</taxon>
        <taxon>Chordata</taxon>
        <taxon>Craniata</taxon>
        <taxon>Vertebrata</taxon>
        <taxon>Euteleostomi</taxon>
        <taxon>Actinopterygii</taxon>
        <taxon>Neopterygii</taxon>
        <taxon>Teleostei</taxon>
        <taxon>Ostariophysi</taxon>
        <taxon>Cypriniformes</taxon>
        <taxon>Cyprinidae</taxon>
        <taxon>Labeoninae</taxon>
        <taxon>Labeonini</taxon>
        <taxon>Labeo</taxon>
    </lineage>
</organism>
<keyword evidence="8" id="KW-1015">Disulfide bond</keyword>
<dbReference type="PROSITE" id="PS51438">
    <property type="entry name" value="ALBUMIN_2"/>
    <property type="match status" value="1"/>
</dbReference>
<dbReference type="PANTHER" id="PTHR11385">
    <property type="entry name" value="SERUM ALBUMIN-RELATED"/>
    <property type="match status" value="1"/>
</dbReference>
<dbReference type="InterPro" id="IPR000264">
    <property type="entry name" value="ALB/AFP/VDB"/>
</dbReference>
<feature type="chain" id="PRO_5019756730" description="Vitamin D-binding protein" evidence="13">
    <location>
        <begin position="20"/>
        <end position="350"/>
    </location>
</feature>
<dbReference type="PRINTS" id="PR00802">
    <property type="entry name" value="SERUMALBUMIN"/>
</dbReference>
<keyword evidence="9" id="KW-0009">Actin-binding</keyword>
<comment type="function">
    <text evidence="1">Involved in vitamin D transport and storage, scavenging of extracellular G-actin, enhancement of the chemotactic activity of C5 alpha for neutrophils in inflammation and macrophage activation.</text>
</comment>
<dbReference type="GO" id="GO:0003779">
    <property type="term" value="F:actin binding"/>
    <property type="evidence" value="ECO:0007669"/>
    <property type="project" value="UniProtKB-KW"/>
</dbReference>
<dbReference type="PRINTS" id="PR00804">
    <property type="entry name" value="VITAMNDBNDNG"/>
</dbReference>
<dbReference type="GO" id="GO:0005499">
    <property type="term" value="F:vitamin D binding"/>
    <property type="evidence" value="ECO:0007669"/>
    <property type="project" value="UniProtKB-KW"/>
</dbReference>
<evidence type="ECO:0000256" key="2">
    <source>
        <dbReference type="ARBA" id="ARBA00004613"/>
    </source>
</evidence>
<accession>A0A498L557</accession>
<evidence type="ECO:0000256" key="11">
    <source>
        <dbReference type="ARBA" id="ARBA00032443"/>
    </source>
</evidence>
<dbReference type="InterPro" id="IPR020858">
    <property type="entry name" value="Serum_albumin-like"/>
</dbReference>
<dbReference type="GO" id="GO:0072562">
    <property type="term" value="C:blood microparticle"/>
    <property type="evidence" value="ECO:0007669"/>
    <property type="project" value="TreeGrafter"/>
</dbReference>
<feature type="domain" description="Albumin" evidence="14">
    <location>
        <begin position="18"/>
        <end position="260"/>
    </location>
</feature>
<evidence type="ECO:0000313" key="16">
    <source>
        <dbReference type="Proteomes" id="UP000290572"/>
    </source>
</evidence>
<dbReference type="Gene3D" id="1.10.246.10">
    <property type="match status" value="3"/>
</dbReference>
<evidence type="ECO:0007829" key="17">
    <source>
        <dbReference type="PeptideAtlas" id="A0A498L557"/>
    </source>
</evidence>
<keyword evidence="4" id="KW-0813">Transport</keyword>
<dbReference type="InterPro" id="IPR000213">
    <property type="entry name" value="VitD-bd"/>
</dbReference>
<name>A0A498L557_LABRO</name>
<evidence type="ECO:0000313" key="15">
    <source>
        <dbReference type="EMBL" id="RXN03521.1"/>
    </source>
</evidence>
<comment type="subcellular location">
    <subcellularLocation>
        <location evidence="2">Secreted</location>
    </subcellularLocation>
</comment>
<sequence>MRSTALILISALIVPALLALKGKNYTKENVCQELKAFGIETVTVLYSQKFPNGTFQEVNCVADEMTKLAEKCCKDDASPDCYDKGATEISEKSCGKDSPFPKHPGIEQCCTLQGHEKKLCLASLRYSADELPSLLEPTNEEICTEYTKNEKDYAVRYVYEFARRHRNIPAGFVLNATQNHRLQMRSSNIFLRFLSTACNSQVNLKSFKYGYLFLIGVNHPSISLPVLTTVLDRIKNTATACCSSADITACLTEKESKLKKTTALLSKLDVTCSQYFSVDLPAFKTLMQKEVQREEGEKRTQAWVDLATSCCSRHPPAQLCQKLDGKMYRSKQNRQSLRIKDSSLSATAHV</sequence>
<keyword evidence="13" id="KW-0732">Signal</keyword>
<evidence type="ECO:0000256" key="5">
    <source>
        <dbReference type="ARBA" id="ARBA00022525"/>
    </source>
</evidence>
<dbReference type="PANTHER" id="PTHR11385:SF11">
    <property type="entry name" value="VITAMIN D-BINDING PROTEIN"/>
    <property type="match status" value="1"/>
</dbReference>
<feature type="signal peptide" evidence="13">
    <location>
        <begin position="1"/>
        <end position="19"/>
    </location>
</feature>
<reference evidence="15 16" key="1">
    <citation type="submission" date="2018-03" db="EMBL/GenBank/DDBJ databases">
        <title>Draft genome sequence of Rohu Carp (Labeo rohita).</title>
        <authorList>
            <person name="Das P."/>
            <person name="Kushwaha B."/>
            <person name="Joshi C.G."/>
            <person name="Kumar D."/>
            <person name="Nagpure N.S."/>
            <person name="Sahoo L."/>
            <person name="Das S.P."/>
            <person name="Bit A."/>
            <person name="Patnaik S."/>
            <person name="Meher P.K."/>
            <person name="Jayasankar P."/>
            <person name="Koringa P.G."/>
            <person name="Patel N.V."/>
            <person name="Hinsu A.T."/>
            <person name="Kumar R."/>
            <person name="Pandey M."/>
            <person name="Agarwal S."/>
            <person name="Srivastava S."/>
            <person name="Singh M."/>
            <person name="Iquebal M.A."/>
            <person name="Jaiswal S."/>
            <person name="Angadi U.B."/>
            <person name="Kumar N."/>
            <person name="Raza M."/>
            <person name="Shah T.M."/>
            <person name="Rai A."/>
            <person name="Jena J.K."/>
        </authorList>
    </citation>
    <scope>NUCLEOTIDE SEQUENCE [LARGE SCALE GENOMIC DNA]</scope>
    <source>
        <strain evidence="15">DASCIFA01</strain>
        <tissue evidence="15">Testis</tissue>
    </source>
</reference>
<comment type="caution">
    <text evidence="15">The sequence shown here is derived from an EMBL/GenBank/DDBJ whole genome shotgun (WGS) entry which is preliminary data.</text>
</comment>
<evidence type="ECO:0000256" key="1">
    <source>
        <dbReference type="ARBA" id="ARBA00002354"/>
    </source>
</evidence>
<keyword evidence="5" id="KW-0964">Secreted</keyword>
<evidence type="ECO:0000256" key="7">
    <source>
        <dbReference type="ARBA" id="ARBA00022897"/>
    </source>
</evidence>
<dbReference type="SMART" id="SM00103">
    <property type="entry name" value="ALBUMIN"/>
    <property type="match status" value="1"/>
</dbReference>
<dbReference type="EMBL" id="QBIY01013480">
    <property type="protein sequence ID" value="RXN03521.1"/>
    <property type="molecule type" value="Genomic_DNA"/>
</dbReference>
<dbReference type="STRING" id="84645.A0A498L557"/>
<evidence type="ECO:0000256" key="3">
    <source>
        <dbReference type="ARBA" id="ARBA00020134"/>
    </source>
</evidence>